<dbReference type="Proteomes" id="UP001164746">
    <property type="component" value="Chromosome 17"/>
</dbReference>
<dbReference type="SUPFAM" id="SSF117281">
    <property type="entry name" value="Kelch motif"/>
    <property type="match status" value="1"/>
</dbReference>
<keyword evidence="1" id="KW-0880">Kelch repeat</keyword>
<dbReference type="Pfam" id="PF01344">
    <property type="entry name" value="Kelch_1"/>
    <property type="match status" value="1"/>
</dbReference>
<name>A0ABY7GAT4_MYAAR</name>
<dbReference type="EMBL" id="CP111028">
    <property type="protein sequence ID" value="WAR31230.1"/>
    <property type="molecule type" value="Genomic_DNA"/>
</dbReference>
<evidence type="ECO:0000313" key="2">
    <source>
        <dbReference type="EMBL" id="WAR31230.1"/>
    </source>
</evidence>
<gene>
    <name evidence="2" type="ORF">MAR_033772</name>
</gene>
<sequence length="205" mass="22945">MGKYTYVVVSGVMARQPVRVRCTTRGRTPGRTEAYFRRPGRITAVSLPEVAFTAQAGTTGCGATIISGVSCRVNAAADDGRFITERGIFSYTLAVSTVRRHKAQGNSLQSEVLSPWTVRYPSMVRPRHGCAAQAIGRKIYVFGGCHLETGQDVRVCECFNTDRGTWEDEFHFRKGDLTNVVTAILEVPRRHDEQKINYKLKWVLW</sequence>
<reference evidence="2" key="1">
    <citation type="submission" date="2022-11" db="EMBL/GenBank/DDBJ databases">
        <title>Centuries of genome instability and evolution in soft-shell clam transmissible cancer (bioRxiv).</title>
        <authorList>
            <person name="Hart S.F.M."/>
            <person name="Yonemitsu M.A."/>
            <person name="Giersch R.M."/>
            <person name="Beal B.F."/>
            <person name="Arriagada G."/>
            <person name="Davis B.W."/>
            <person name="Ostrander E.A."/>
            <person name="Goff S.P."/>
            <person name="Metzger M.J."/>
        </authorList>
    </citation>
    <scope>NUCLEOTIDE SEQUENCE</scope>
    <source>
        <strain evidence="2">MELC-2E11</strain>
        <tissue evidence="2">Siphon/mantle</tissue>
    </source>
</reference>
<dbReference type="InterPro" id="IPR015915">
    <property type="entry name" value="Kelch-typ_b-propeller"/>
</dbReference>
<protein>
    <submittedName>
        <fullName evidence="2">Uncharacterized protein</fullName>
    </submittedName>
</protein>
<evidence type="ECO:0000256" key="1">
    <source>
        <dbReference type="ARBA" id="ARBA00022441"/>
    </source>
</evidence>
<evidence type="ECO:0000313" key="3">
    <source>
        <dbReference type="Proteomes" id="UP001164746"/>
    </source>
</evidence>
<dbReference type="InterPro" id="IPR006652">
    <property type="entry name" value="Kelch_1"/>
</dbReference>
<keyword evidence="3" id="KW-1185">Reference proteome</keyword>
<proteinExistence type="predicted"/>
<dbReference type="Gene3D" id="2.120.10.80">
    <property type="entry name" value="Kelch-type beta propeller"/>
    <property type="match status" value="1"/>
</dbReference>
<accession>A0ABY7GAT4</accession>
<organism evidence="2 3">
    <name type="scientific">Mya arenaria</name>
    <name type="common">Soft-shell clam</name>
    <dbReference type="NCBI Taxonomy" id="6604"/>
    <lineage>
        <taxon>Eukaryota</taxon>
        <taxon>Metazoa</taxon>
        <taxon>Spiralia</taxon>
        <taxon>Lophotrochozoa</taxon>
        <taxon>Mollusca</taxon>
        <taxon>Bivalvia</taxon>
        <taxon>Autobranchia</taxon>
        <taxon>Heteroconchia</taxon>
        <taxon>Euheterodonta</taxon>
        <taxon>Imparidentia</taxon>
        <taxon>Neoheterodontei</taxon>
        <taxon>Myida</taxon>
        <taxon>Myoidea</taxon>
        <taxon>Myidae</taxon>
        <taxon>Mya</taxon>
    </lineage>
</organism>